<protein>
    <submittedName>
        <fullName evidence="1">Uncharacterized protein</fullName>
    </submittedName>
</protein>
<keyword evidence="2" id="KW-1185">Reference proteome</keyword>
<proteinExistence type="predicted"/>
<sequence length="73" mass="8358">MTMATNAESIDASIALKTTLLNELEQDKSIKNIYTQYGNRIFVPADRMKVVASCKKELKKLKQQKDQQKDKQP</sequence>
<accession>A0ABR4Q838</accession>
<evidence type="ECO:0000313" key="2">
    <source>
        <dbReference type="Proteomes" id="UP001651158"/>
    </source>
</evidence>
<name>A0ABR4Q838_9CEST</name>
<organism evidence="1 2">
    <name type="scientific">Taenia crassiceps</name>
    <dbReference type="NCBI Taxonomy" id="6207"/>
    <lineage>
        <taxon>Eukaryota</taxon>
        <taxon>Metazoa</taxon>
        <taxon>Spiralia</taxon>
        <taxon>Lophotrochozoa</taxon>
        <taxon>Platyhelminthes</taxon>
        <taxon>Cestoda</taxon>
        <taxon>Eucestoda</taxon>
        <taxon>Cyclophyllidea</taxon>
        <taxon>Taeniidae</taxon>
        <taxon>Taenia</taxon>
    </lineage>
</organism>
<reference evidence="1 2" key="1">
    <citation type="journal article" date="2022" name="Front. Cell. Infect. Microbiol.">
        <title>The Genomes of Two Strains of Taenia crassiceps the Animal Model for the Study of Human Cysticercosis.</title>
        <authorList>
            <person name="Bobes R.J."/>
            <person name="Estrada K."/>
            <person name="Rios-Valencia D.G."/>
            <person name="Calderon-Gallegos A."/>
            <person name="de la Torre P."/>
            <person name="Carrero J.C."/>
            <person name="Sanchez-Flores A."/>
            <person name="Laclette J.P."/>
        </authorList>
    </citation>
    <scope>NUCLEOTIDE SEQUENCE [LARGE SCALE GENOMIC DNA]</scope>
    <source>
        <strain evidence="1">WFUcys</strain>
    </source>
</reference>
<evidence type="ECO:0000313" key="1">
    <source>
        <dbReference type="EMBL" id="KAL5105854.1"/>
    </source>
</evidence>
<dbReference type="Proteomes" id="UP001651158">
    <property type="component" value="Unassembled WGS sequence"/>
</dbReference>
<gene>
    <name evidence="1" type="ORF">TcWFU_006770</name>
</gene>
<comment type="caution">
    <text evidence="1">The sequence shown here is derived from an EMBL/GenBank/DDBJ whole genome shotgun (WGS) entry which is preliminary data.</text>
</comment>
<dbReference type="EMBL" id="JAKROA010000007">
    <property type="protein sequence ID" value="KAL5105854.1"/>
    <property type="molecule type" value="Genomic_DNA"/>
</dbReference>